<name>A0A9P6H0F1_9MICR</name>
<gene>
    <name evidence="2" type="ORF">NGRA_0677</name>
</gene>
<feature type="chain" id="PRO_5040484055" evidence="1">
    <location>
        <begin position="20"/>
        <end position="115"/>
    </location>
</feature>
<dbReference type="AlphaFoldDB" id="A0A9P6H0F1"/>
<comment type="caution">
    <text evidence="2">The sequence shown here is derived from an EMBL/GenBank/DDBJ whole genome shotgun (WGS) entry which is preliminary data.</text>
</comment>
<proteinExistence type="predicted"/>
<feature type="signal peptide" evidence="1">
    <location>
        <begin position="1"/>
        <end position="19"/>
    </location>
</feature>
<dbReference type="EMBL" id="SBJO01000029">
    <property type="protein sequence ID" value="KAF9764294.1"/>
    <property type="molecule type" value="Genomic_DNA"/>
</dbReference>
<dbReference type="Proteomes" id="UP000740883">
    <property type="component" value="Unassembled WGS sequence"/>
</dbReference>
<evidence type="ECO:0000256" key="1">
    <source>
        <dbReference type="SAM" id="SignalP"/>
    </source>
</evidence>
<evidence type="ECO:0000313" key="3">
    <source>
        <dbReference type="Proteomes" id="UP000740883"/>
    </source>
</evidence>
<protein>
    <submittedName>
        <fullName evidence="2">Uncharacterized protein</fullName>
    </submittedName>
</protein>
<organism evidence="2 3">
    <name type="scientific">Nosema granulosis</name>
    <dbReference type="NCBI Taxonomy" id="83296"/>
    <lineage>
        <taxon>Eukaryota</taxon>
        <taxon>Fungi</taxon>
        <taxon>Fungi incertae sedis</taxon>
        <taxon>Microsporidia</taxon>
        <taxon>Nosematidae</taxon>
        <taxon>Nosema</taxon>
    </lineage>
</organism>
<evidence type="ECO:0000313" key="2">
    <source>
        <dbReference type="EMBL" id="KAF9764294.1"/>
    </source>
</evidence>
<reference evidence="2 3" key="1">
    <citation type="journal article" date="2020" name="Genome Biol. Evol.">
        <title>Comparative genomics of strictly vertically transmitted, feminizing microsporidia endosymbionts of amphipod crustaceans.</title>
        <authorList>
            <person name="Cormier A."/>
            <person name="Chebbi M.A."/>
            <person name="Giraud I."/>
            <person name="Wattier R."/>
            <person name="Teixeira M."/>
            <person name="Gilbert C."/>
            <person name="Rigaud T."/>
            <person name="Cordaux R."/>
        </authorList>
    </citation>
    <scope>NUCLEOTIDE SEQUENCE [LARGE SCALE GENOMIC DNA]</scope>
    <source>
        <strain evidence="2 3">Ou3-Ou53</strain>
    </source>
</reference>
<sequence>MHIYFFYFLLLKTANISTSEQNELNMYNKTQETQSGEEKDNLFTKEDQDKIFKDFDKILSEPPVFDFSEDNNISLQAVNEEKQKDIYVEDIPQIKKKQKTPSRLRRFFKLRNRTN</sequence>
<keyword evidence="3" id="KW-1185">Reference proteome</keyword>
<keyword evidence="1" id="KW-0732">Signal</keyword>
<accession>A0A9P6H0F1</accession>